<reference evidence="2" key="1">
    <citation type="submission" date="2020-12" db="EMBL/GenBank/DDBJ databases">
        <title>Comamonas sp. nov., isolated from stream water.</title>
        <authorList>
            <person name="Park K.-H."/>
        </authorList>
    </citation>
    <scope>NUCLEOTIDE SEQUENCE</scope>
    <source>
        <strain evidence="2">EJ-4</strain>
    </source>
</reference>
<evidence type="ECO:0000256" key="1">
    <source>
        <dbReference type="SAM" id="MobiDB-lite"/>
    </source>
</evidence>
<dbReference type="Proteomes" id="UP000530032">
    <property type="component" value="Unassembled WGS sequence"/>
</dbReference>
<dbReference type="InterPro" id="IPR038081">
    <property type="entry name" value="CalX-like_sf"/>
</dbReference>
<evidence type="ECO:0000313" key="3">
    <source>
        <dbReference type="Proteomes" id="UP000530032"/>
    </source>
</evidence>
<dbReference type="NCBIfam" id="TIGR03661">
    <property type="entry name" value="T1SS_VCA0849"/>
    <property type="match status" value="1"/>
</dbReference>
<dbReference type="AlphaFoldDB" id="A0A843B7U0"/>
<dbReference type="Gene3D" id="2.60.40.1200">
    <property type="match status" value="1"/>
</dbReference>
<comment type="caution">
    <text evidence="2">The sequence shown here is derived from an EMBL/GenBank/DDBJ whole genome shotgun (WGS) entry which is preliminary data.</text>
</comment>
<dbReference type="InterPro" id="IPR019960">
    <property type="entry name" value="T1SS_VCA0849"/>
</dbReference>
<dbReference type="EMBL" id="JABBCQ020000028">
    <property type="protein sequence ID" value="MBI1626903.1"/>
    <property type="molecule type" value="Genomic_DNA"/>
</dbReference>
<proteinExistence type="predicted"/>
<dbReference type="SUPFAM" id="SSF141072">
    <property type="entry name" value="CalX-like"/>
    <property type="match status" value="1"/>
</dbReference>
<evidence type="ECO:0000313" key="2">
    <source>
        <dbReference type="EMBL" id="MBI1626903.1"/>
    </source>
</evidence>
<feature type="region of interest" description="Disordered" evidence="1">
    <location>
        <begin position="17"/>
        <end position="36"/>
    </location>
</feature>
<sequence>MPAGKSVNVALMWSGDAANNSDTTGRPPSVTINGGSHQASFTVKTVDDAVAESSEQLVAKIGSVVDTNGSFDSLSKGTQDTATSTIIDNDAVPDTKTTPEDTAVSANVLVNDPGYGTNGSLAVANFSVNGVSYIAGASVVSVTDLAGKVIGSLSISANGNYSFSPSKDWSGTVPTVTYTTNTGLSSTLNINVTPVADTPLVTVNVGAGSTPVTTSITATSVNTSTAGHTVTAYNVNGSKGTVSTVSGTDHDGFGVSGAASGDSTEIGRNSTGSESLAIQFNIPVTAITVQFAWLASGEWARYQMYDEAKKPVVLGYNADGSVNTASGLYGFVKGGSDKVDTQFKLSVPAGSTISQIVFDAPRVDDDYLINKVTYTTATTYPVTITATPQDLDYSETITKVTVEVPKGVTLSAGTQIDATHWSLPLASNSSYSVSIDPVTKAVTITGLNMTVPENVQVNEIKVVAVATDGSSTADGSASFTSKPHAVDDTNSATLTSKNVDSPLANFSNNDSYAWKFDNSSSTRLNKSDSNLSSTNWQAGENAKWLVSAVNGWTLDGRTNGGGLVLTDNNGQANGDAKAVTPTYTSTVAGTTLQFKVTGFSNANSSSDSVDWTLYKSTDGGVTWSAVPGQANSGVITGTGTYTTTALEANATYRILLTVHEGNSDSTDAAVTFDDFAAIVPNPDTIVWSSTAVTGSVTSNDTLGTLGETSTLSVFNGSTWVNAASGGTTITGAYGTLLIKADGSYTYTPTASAAGAGKVEHFDYKLTQADGDTDTASLDISIDATGPGATTLAASRMASDTGSHEVHSTSSGDSLLGTAEDDLFIWHQGDAGTVSRPVTDVVKNFGASGKDALDLGDLLQGEETSSDLSKFLHLETRTEADGKTIDTVIKVSTAGALDANGNGFNQKILVEGVDLVGTSHDQNAMIKQLIDQGKLKIDHS</sequence>
<name>A0A843B7U0_9BURK</name>
<protein>
    <submittedName>
        <fullName evidence="2">Type I secretion C-terminal target domain-containing protein</fullName>
    </submittedName>
</protein>
<dbReference type="RefSeq" id="WP_198462257.1">
    <property type="nucleotide sequence ID" value="NZ_JABBCQ020000028.1"/>
</dbReference>
<dbReference type="Gene3D" id="2.60.40.2030">
    <property type="match status" value="1"/>
</dbReference>
<accession>A0A843B7U0</accession>
<dbReference type="Pfam" id="PF17963">
    <property type="entry name" value="Big_9"/>
    <property type="match status" value="1"/>
</dbReference>
<keyword evidence="3" id="KW-1185">Reference proteome</keyword>
<organism evidence="2 3">
    <name type="scientific">Comamonas suwonensis</name>
    <dbReference type="NCBI Taxonomy" id="2606214"/>
    <lineage>
        <taxon>Bacteria</taxon>
        <taxon>Pseudomonadati</taxon>
        <taxon>Pseudomonadota</taxon>
        <taxon>Betaproteobacteria</taxon>
        <taxon>Burkholderiales</taxon>
        <taxon>Comamonadaceae</taxon>
        <taxon>Comamonas</taxon>
    </lineage>
</organism>
<gene>
    <name evidence="2" type="ORF">HF327_020745</name>
</gene>